<evidence type="ECO:0000256" key="2">
    <source>
        <dbReference type="ARBA" id="ARBA00023125"/>
    </source>
</evidence>
<evidence type="ECO:0000313" key="5">
    <source>
        <dbReference type="EMBL" id="PRY38077.1"/>
    </source>
</evidence>
<evidence type="ECO:0000256" key="3">
    <source>
        <dbReference type="ARBA" id="ARBA00023163"/>
    </source>
</evidence>
<reference evidence="5 6" key="1">
    <citation type="submission" date="2018-03" db="EMBL/GenBank/DDBJ databases">
        <title>Genomic Encyclopedia of Archaeal and Bacterial Type Strains, Phase II (KMG-II): from individual species to whole genera.</title>
        <authorList>
            <person name="Goeker M."/>
        </authorList>
    </citation>
    <scope>NUCLEOTIDE SEQUENCE [LARGE SCALE GENOMIC DNA]</scope>
    <source>
        <strain evidence="5 6">DSM 44720</strain>
    </source>
</reference>
<protein>
    <submittedName>
        <fullName evidence="5">AraC-like DNA-binding protein</fullName>
    </submittedName>
</protein>
<dbReference type="Pfam" id="PF12833">
    <property type="entry name" value="HTH_18"/>
    <property type="match status" value="1"/>
</dbReference>
<dbReference type="GO" id="GO:0043565">
    <property type="term" value="F:sequence-specific DNA binding"/>
    <property type="evidence" value="ECO:0007669"/>
    <property type="project" value="InterPro"/>
</dbReference>
<name>A0A2T0SXD4_9PSEU</name>
<dbReference type="EMBL" id="PVTF01000009">
    <property type="protein sequence ID" value="PRY38077.1"/>
    <property type="molecule type" value="Genomic_DNA"/>
</dbReference>
<dbReference type="GO" id="GO:0003700">
    <property type="term" value="F:DNA-binding transcription factor activity"/>
    <property type="evidence" value="ECO:0007669"/>
    <property type="project" value="InterPro"/>
</dbReference>
<dbReference type="Gene3D" id="1.10.10.60">
    <property type="entry name" value="Homeodomain-like"/>
    <property type="match status" value="1"/>
</dbReference>
<dbReference type="SUPFAM" id="SSF46689">
    <property type="entry name" value="Homeodomain-like"/>
    <property type="match status" value="1"/>
</dbReference>
<sequence>MADRDVRELGGAWASFQHHSFPEPAPDLAPFVDHFWAVTWDLTGQPPYRQLVVPNPTVQLSFRAGGAEVHGVGRRSGFKVLDGVGRVFGVAFRPGCFRPFLGRPASTITDRVLAAADLFPDVPARAMAEAPDEAAQVLVAQDFLRSVRPERDPTAEHVADVVALVAAEPGITRVDVLAERLDTHVRSVQRLFAEYVGVGPKWVIRRYRLREVTDRMARSGAVDWAGVAAELGYADQAHLARDFTAMVGESPTRYAARYPAPPA</sequence>
<dbReference type="InterPro" id="IPR009057">
    <property type="entry name" value="Homeodomain-like_sf"/>
</dbReference>
<dbReference type="InterPro" id="IPR018060">
    <property type="entry name" value="HTH_AraC"/>
</dbReference>
<dbReference type="AlphaFoldDB" id="A0A2T0SXD4"/>
<proteinExistence type="predicted"/>
<accession>A0A2T0SXD4</accession>
<dbReference type="PROSITE" id="PS01124">
    <property type="entry name" value="HTH_ARAC_FAMILY_2"/>
    <property type="match status" value="1"/>
</dbReference>
<dbReference type="PANTHER" id="PTHR46796">
    <property type="entry name" value="HTH-TYPE TRANSCRIPTIONAL ACTIVATOR RHAS-RELATED"/>
    <property type="match status" value="1"/>
</dbReference>
<feature type="domain" description="HTH araC/xylS-type" evidence="4">
    <location>
        <begin position="156"/>
        <end position="257"/>
    </location>
</feature>
<evidence type="ECO:0000313" key="6">
    <source>
        <dbReference type="Proteomes" id="UP000239494"/>
    </source>
</evidence>
<organism evidence="5 6">
    <name type="scientific">Umezawaea tangerina</name>
    <dbReference type="NCBI Taxonomy" id="84725"/>
    <lineage>
        <taxon>Bacteria</taxon>
        <taxon>Bacillati</taxon>
        <taxon>Actinomycetota</taxon>
        <taxon>Actinomycetes</taxon>
        <taxon>Pseudonocardiales</taxon>
        <taxon>Pseudonocardiaceae</taxon>
        <taxon>Umezawaea</taxon>
    </lineage>
</organism>
<evidence type="ECO:0000256" key="1">
    <source>
        <dbReference type="ARBA" id="ARBA00023015"/>
    </source>
</evidence>
<dbReference type="InterPro" id="IPR046532">
    <property type="entry name" value="DUF6597"/>
</dbReference>
<keyword evidence="2 5" id="KW-0238">DNA-binding</keyword>
<dbReference type="PANTHER" id="PTHR46796:SF15">
    <property type="entry name" value="BLL1074 PROTEIN"/>
    <property type="match status" value="1"/>
</dbReference>
<comment type="caution">
    <text evidence="5">The sequence shown here is derived from an EMBL/GenBank/DDBJ whole genome shotgun (WGS) entry which is preliminary data.</text>
</comment>
<dbReference type="InterPro" id="IPR050204">
    <property type="entry name" value="AraC_XylS_family_regulators"/>
</dbReference>
<keyword evidence="3" id="KW-0804">Transcription</keyword>
<dbReference type="SMART" id="SM00342">
    <property type="entry name" value="HTH_ARAC"/>
    <property type="match status" value="1"/>
</dbReference>
<dbReference type="RefSeq" id="WP_245887081.1">
    <property type="nucleotide sequence ID" value="NZ_PVTF01000009.1"/>
</dbReference>
<keyword evidence="6" id="KW-1185">Reference proteome</keyword>
<keyword evidence="1" id="KW-0805">Transcription regulation</keyword>
<gene>
    <name evidence="5" type="ORF">CLV43_109297</name>
</gene>
<dbReference type="Pfam" id="PF20240">
    <property type="entry name" value="DUF6597"/>
    <property type="match status" value="1"/>
</dbReference>
<evidence type="ECO:0000259" key="4">
    <source>
        <dbReference type="PROSITE" id="PS01124"/>
    </source>
</evidence>
<dbReference type="Proteomes" id="UP000239494">
    <property type="component" value="Unassembled WGS sequence"/>
</dbReference>